<protein>
    <submittedName>
        <fullName evidence="2">Uncharacterized protein</fullName>
    </submittedName>
</protein>
<reference evidence="2 3" key="1">
    <citation type="submission" date="2024-03" db="EMBL/GenBank/DDBJ databases">
        <title>Novel Streptomyces species of biotechnological and ecological value are a feature of Machair soil.</title>
        <authorList>
            <person name="Prole J.R."/>
            <person name="Goodfellow M."/>
            <person name="Allenby N."/>
            <person name="Ward A.C."/>
        </authorList>
    </citation>
    <scope>NUCLEOTIDE SEQUENCE [LARGE SCALE GENOMIC DNA]</scope>
    <source>
        <strain evidence="2 3">MS1.HAVA.3</strain>
    </source>
</reference>
<proteinExistence type="predicted"/>
<evidence type="ECO:0000313" key="2">
    <source>
        <dbReference type="EMBL" id="MEJ8643329.1"/>
    </source>
</evidence>
<organism evidence="2 3">
    <name type="scientific">Streptomyces caledonius</name>
    <dbReference type="NCBI Taxonomy" id="3134107"/>
    <lineage>
        <taxon>Bacteria</taxon>
        <taxon>Bacillati</taxon>
        <taxon>Actinomycetota</taxon>
        <taxon>Actinomycetes</taxon>
        <taxon>Kitasatosporales</taxon>
        <taxon>Streptomycetaceae</taxon>
        <taxon>Streptomyces</taxon>
    </lineage>
</organism>
<keyword evidence="3" id="KW-1185">Reference proteome</keyword>
<dbReference type="Proteomes" id="UP001382904">
    <property type="component" value="Unassembled WGS sequence"/>
</dbReference>
<comment type="caution">
    <text evidence="2">The sequence shown here is derived from an EMBL/GenBank/DDBJ whole genome shotgun (WGS) entry which is preliminary data.</text>
</comment>
<evidence type="ECO:0000313" key="3">
    <source>
        <dbReference type="Proteomes" id="UP001382904"/>
    </source>
</evidence>
<name>A0ABU8U7Q6_9ACTN</name>
<gene>
    <name evidence="2" type="ORF">WKI68_21930</name>
</gene>
<feature type="region of interest" description="Disordered" evidence="1">
    <location>
        <begin position="126"/>
        <end position="165"/>
    </location>
</feature>
<sequence length="165" mass="17910">MTIPWRSSAEALAQTLRQQGVDPDAVRDVDAAWDAFGRFLQLEIDGIEGPENDGDGFIVEWGRWDWNDGRPALSFGRLLAVSEPGDVDDADEGYWQPEYWKAELELVFGRIRPGLISIASAIRTPGSTTTGSVSAGRPQSQRCAASSSPTPHWQPCGGPSPRAAQ</sequence>
<feature type="compositionally biased region" description="Polar residues" evidence="1">
    <location>
        <begin position="126"/>
        <end position="151"/>
    </location>
</feature>
<dbReference type="EMBL" id="JBBKAM010000002">
    <property type="protein sequence ID" value="MEJ8643329.1"/>
    <property type="molecule type" value="Genomic_DNA"/>
</dbReference>
<evidence type="ECO:0000256" key="1">
    <source>
        <dbReference type="SAM" id="MobiDB-lite"/>
    </source>
</evidence>
<accession>A0ABU8U7Q6</accession>